<evidence type="ECO:0000256" key="3">
    <source>
        <dbReference type="SAM" id="MobiDB-lite"/>
    </source>
</evidence>
<evidence type="ECO:0000256" key="2">
    <source>
        <dbReference type="ARBA" id="ARBA00022840"/>
    </source>
</evidence>
<dbReference type="PANTHER" id="PTHR43272:SF33">
    <property type="entry name" value="AMP-BINDING DOMAIN-CONTAINING PROTEIN-RELATED"/>
    <property type="match status" value="1"/>
</dbReference>
<comment type="caution">
    <text evidence="5">The sequence shown here is derived from an EMBL/GenBank/DDBJ whole genome shotgun (WGS) entry which is preliminary data.</text>
</comment>
<keyword evidence="1" id="KW-0547">Nucleotide-binding</keyword>
<dbReference type="eggNOG" id="COG1022">
    <property type="taxonomic scope" value="Bacteria"/>
</dbReference>
<proteinExistence type="predicted"/>
<name>W5IJY6_SCAIO</name>
<dbReference type="Gene3D" id="3.40.50.12780">
    <property type="entry name" value="N-terminal domain of ligase-like"/>
    <property type="match status" value="1"/>
</dbReference>
<dbReference type="SUPFAM" id="SSF56801">
    <property type="entry name" value="Acetyl-CoA synthetase-like"/>
    <property type="match status" value="1"/>
</dbReference>
<organism evidence="5 6">
    <name type="scientific">Scardovia inopinata F0304</name>
    <dbReference type="NCBI Taxonomy" id="641146"/>
    <lineage>
        <taxon>Bacteria</taxon>
        <taxon>Bacillati</taxon>
        <taxon>Actinomycetota</taxon>
        <taxon>Actinomycetes</taxon>
        <taxon>Bifidobacteriales</taxon>
        <taxon>Bifidobacteriaceae</taxon>
        <taxon>Scardovia</taxon>
    </lineage>
</organism>
<feature type="domain" description="AMP-dependent synthetase/ligase" evidence="4">
    <location>
        <begin position="27"/>
        <end position="434"/>
    </location>
</feature>
<sequence>MEGMLREFTYPNITVINDADTIYSFLRRRVANNPDGPLAAYKEGTHKAWTYVSATEMNQRVLQTARGLLALGVKKGDKVIIYAPTSYQWGIADFACAAIGAISVPIYDTDSAGQVSNIVREVKPTIAFTAGDKRAQILETLKASSATTVTYVFNFEKDGLEALKDWGANVSEDRLNAAIDQVRSHDPATIVYTSGSTGRPKGAVLSNSNFAHIVINGPNILPTMLNADNTRLLLFLPLAHCFARYIQYSTFYSDKGVVAYQADAKHLLTDMRSFKPSYLLGVPRVFEKVYNAASQKAGAGLTGHIFARAVKHFTQWSKDEEAGLRHSLKDKIAHAFFERSVGESIRSALGGDLHFLACGGAPMNIDLAHFFHGIDGITFIQGYGMTETAAPCVINSEIHNRVGSAGMPAPGFSVRLAADDELEIKGPSVFSGYYNDPARTDDAFDGPDHLWVKTGDLAQIDDDGFIYIIGRKKDIIITAGGKNVSPAPMEDTIKTCPIVSQAVVIGDGRPFISALITLDKDMLSAWLSSQGRDSSVTMEEACKDDSVRSFVQEYVDQANATVSRAESVRKFIIIPDDFSQKDKTMTPSMKVVRKAILKKYENLINTDMYAPKPSTMPKAPTVRIMEAADTVSESTQRSLKQAQKKIDPVINKAQEKIDPMLTKAKDAINDSVGKYVRISKDEAEPKEDPASQDQDKQDKGKQDKTDAQSADTAAAEILTESDSAASSQAGSSAS</sequence>
<feature type="compositionally biased region" description="Basic and acidic residues" evidence="3">
    <location>
        <begin position="678"/>
        <end position="706"/>
    </location>
</feature>
<dbReference type="InterPro" id="IPR020845">
    <property type="entry name" value="AMP-binding_CS"/>
</dbReference>
<dbReference type="CDD" id="cd05907">
    <property type="entry name" value="VL_LC_FACS_like"/>
    <property type="match status" value="1"/>
</dbReference>
<dbReference type="AlphaFoldDB" id="W5IJY6"/>
<dbReference type="Proteomes" id="UP000005777">
    <property type="component" value="Unassembled WGS sequence"/>
</dbReference>
<dbReference type="Pfam" id="PF23562">
    <property type="entry name" value="AMP-binding_C_3"/>
    <property type="match status" value="1"/>
</dbReference>
<feature type="compositionally biased region" description="Low complexity" evidence="3">
    <location>
        <begin position="721"/>
        <end position="734"/>
    </location>
</feature>
<evidence type="ECO:0000259" key="4">
    <source>
        <dbReference type="Pfam" id="PF00501"/>
    </source>
</evidence>
<dbReference type="GO" id="GO:0005524">
    <property type="term" value="F:ATP binding"/>
    <property type="evidence" value="ECO:0007669"/>
    <property type="project" value="UniProtKB-KW"/>
</dbReference>
<dbReference type="PROSITE" id="PS00455">
    <property type="entry name" value="AMP_BINDING"/>
    <property type="match status" value="1"/>
</dbReference>
<dbReference type="EMBL" id="ADCX01000004">
    <property type="protein sequence ID" value="EFG27175.2"/>
    <property type="molecule type" value="Genomic_DNA"/>
</dbReference>
<accession>W5IJY6</accession>
<evidence type="ECO:0000313" key="6">
    <source>
        <dbReference type="Proteomes" id="UP000005777"/>
    </source>
</evidence>
<gene>
    <name evidence="5" type="ORF">HMPREF9020_00814</name>
</gene>
<reference evidence="5 6" key="1">
    <citation type="submission" date="2012-01" db="EMBL/GenBank/DDBJ databases">
        <title>The Genome Sequence of Scardovia inopinata F0304.</title>
        <authorList>
            <consortium name="The Broad Institute Genome Sequencing Platform"/>
            <person name="Earl A."/>
            <person name="Ward D."/>
            <person name="Feldgarden M."/>
            <person name="Gevers D."/>
            <person name="Izard J."/>
            <person name="Baranova O.V."/>
            <person name="Blanton J.M."/>
            <person name="Tanner A.C."/>
            <person name="Dewhirst F.E."/>
            <person name="Young S.K."/>
            <person name="Zeng Q."/>
            <person name="Gargeya S."/>
            <person name="Fitzgerald M."/>
            <person name="Haas B."/>
            <person name="Abouelleil A."/>
            <person name="Alvarado L."/>
            <person name="Arachchi H.M."/>
            <person name="Berlin A."/>
            <person name="Chapman S.B."/>
            <person name="Gearin G."/>
            <person name="Goldberg J."/>
            <person name="Griggs A."/>
            <person name="Gujja S."/>
            <person name="Hansen M."/>
            <person name="Heiman D."/>
            <person name="Howarth C."/>
            <person name="Larimer J."/>
            <person name="Lui A."/>
            <person name="MacDonald P.J."/>
            <person name="McCowen C."/>
            <person name="Montmayeur A."/>
            <person name="Murphy C."/>
            <person name="Neiman D."/>
            <person name="Pearson M."/>
            <person name="Priest M."/>
            <person name="Roberts A."/>
            <person name="Saif S."/>
            <person name="Shea T."/>
            <person name="Sisk P."/>
            <person name="Stolte C."/>
            <person name="Sykes S."/>
            <person name="Wortman J."/>
            <person name="Nusbaum C."/>
            <person name="Birren B."/>
        </authorList>
    </citation>
    <scope>NUCLEOTIDE SEQUENCE [LARGE SCALE GENOMIC DNA]</scope>
    <source>
        <strain evidence="5 6">F0304</strain>
    </source>
</reference>
<dbReference type="Pfam" id="PF00501">
    <property type="entry name" value="AMP-binding"/>
    <property type="match status" value="1"/>
</dbReference>
<evidence type="ECO:0000256" key="1">
    <source>
        <dbReference type="ARBA" id="ARBA00022741"/>
    </source>
</evidence>
<keyword evidence="2" id="KW-0067">ATP-binding</keyword>
<feature type="region of interest" description="Disordered" evidence="3">
    <location>
        <begin position="675"/>
        <end position="734"/>
    </location>
</feature>
<protein>
    <recommendedName>
        <fullName evidence="4">AMP-dependent synthetase/ligase domain-containing protein</fullName>
    </recommendedName>
</protein>
<dbReference type="HOGENOM" id="CLU_000022_45_5_11"/>
<dbReference type="InterPro" id="IPR000873">
    <property type="entry name" value="AMP-dep_synth/lig_dom"/>
</dbReference>
<dbReference type="GO" id="GO:0016020">
    <property type="term" value="C:membrane"/>
    <property type="evidence" value="ECO:0007669"/>
    <property type="project" value="TreeGrafter"/>
</dbReference>
<dbReference type="GO" id="GO:0004467">
    <property type="term" value="F:long-chain fatty acid-CoA ligase activity"/>
    <property type="evidence" value="ECO:0007669"/>
    <property type="project" value="TreeGrafter"/>
</dbReference>
<dbReference type="PANTHER" id="PTHR43272">
    <property type="entry name" value="LONG-CHAIN-FATTY-ACID--COA LIGASE"/>
    <property type="match status" value="1"/>
</dbReference>
<keyword evidence="6" id="KW-1185">Reference proteome</keyword>
<evidence type="ECO:0000313" key="5">
    <source>
        <dbReference type="EMBL" id="EFG27175.2"/>
    </source>
</evidence>
<dbReference type="InterPro" id="IPR042099">
    <property type="entry name" value="ANL_N_sf"/>
</dbReference>